<dbReference type="AlphaFoldDB" id="A0A1F7WG11"/>
<dbReference type="PANTHER" id="PTHR30203">
    <property type="entry name" value="OUTER MEMBRANE CATION EFFLUX PROTEIN"/>
    <property type="match status" value="1"/>
</dbReference>
<dbReference type="InterPro" id="IPR010131">
    <property type="entry name" value="MdtP/NodT-like"/>
</dbReference>
<reference evidence="4 5" key="1">
    <citation type="journal article" date="2016" name="Nat. Commun.">
        <title>Thousands of microbial genomes shed light on interconnected biogeochemical processes in an aquifer system.</title>
        <authorList>
            <person name="Anantharaman K."/>
            <person name="Brown C.T."/>
            <person name="Hug L.A."/>
            <person name="Sharon I."/>
            <person name="Castelle C.J."/>
            <person name="Probst A.J."/>
            <person name="Thomas B.C."/>
            <person name="Singh A."/>
            <person name="Wilkins M.J."/>
            <person name="Karaoz U."/>
            <person name="Brodie E.L."/>
            <person name="Williams K.H."/>
            <person name="Hubbard S.S."/>
            <person name="Banfield J.F."/>
        </authorList>
    </citation>
    <scope>NUCLEOTIDE SEQUENCE [LARGE SCALE GENOMIC DNA]</scope>
</reference>
<dbReference type="Proteomes" id="UP000178735">
    <property type="component" value="Unassembled WGS sequence"/>
</dbReference>
<dbReference type="STRING" id="1817813.A2008_13435"/>
<comment type="similarity">
    <text evidence="1">Belongs to the outer membrane factor (OMF) (TC 1.B.17) family.</text>
</comment>
<accession>A0A1F7WG11</accession>
<organism evidence="4 5">
    <name type="scientific">Candidatus Wallbacteria bacterium GWC2_49_35</name>
    <dbReference type="NCBI Taxonomy" id="1817813"/>
    <lineage>
        <taxon>Bacteria</taxon>
        <taxon>Candidatus Walliibacteriota</taxon>
    </lineage>
</organism>
<evidence type="ECO:0000256" key="2">
    <source>
        <dbReference type="SAM" id="Coils"/>
    </source>
</evidence>
<keyword evidence="2" id="KW-0175">Coiled coil</keyword>
<dbReference type="InterPro" id="IPR003423">
    <property type="entry name" value="OMP_efflux"/>
</dbReference>
<evidence type="ECO:0000313" key="5">
    <source>
        <dbReference type="Proteomes" id="UP000178735"/>
    </source>
</evidence>
<feature type="coiled-coil region" evidence="2">
    <location>
        <begin position="255"/>
        <end position="284"/>
    </location>
</feature>
<evidence type="ECO:0000256" key="3">
    <source>
        <dbReference type="SAM" id="SignalP"/>
    </source>
</evidence>
<evidence type="ECO:0000313" key="4">
    <source>
        <dbReference type="EMBL" id="OGM01774.1"/>
    </source>
</evidence>
<sequence length="501" mass="56962">MRIITPALSRKIFLFFILPAAFALVSAKFEPSSVTAAGLEEPPAFVEFFDDGGEEYGADTAAVGLNKNAGNDELYTAETTPEVLLSNEGIDYERIVQIALSGSRDIKKINLNVKNSENALLIDEIAYKPNFSVSVDNDHNYNYSLSQKVADLVNLSVSKNDNTKLNSDGNVSYSLSLDLRRLDNSDLNLNRLSFNRDLLSYANARESFKLKVVRQFYDLIMAMEECKVLANSCTRWQEMLDYARSKYELGLANKIDYLNAEVNLANAQNSLLQQEQNIQTLKEQFFDLIGYEPAGSSTAENSLKYNITFEKMDTGEIERILANKDGKYVREDVEAERVALEMAHIRYLKAKKNAAPKLNLNISKTEYDNPAREEGFESSLTWRFNLGRQENAVSEWIEKNNYELKKISLDETQKGVLIEQRDALRRIEYLEKAYEIAAKSLRQAYENFEFSMISFQKGLISNIDLRDAQDKLTSAKRSVVSLIIQHKTACRKFYFAMGKDL</sequence>
<dbReference type="PANTHER" id="PTHR30203:SF30">
    <property type="entry name" value="OUTER MEMBRANE PROTEIN-RELATED"/>
    <property type="match status" value="1"/>
</dbReference>
<protein>
    <recommendedName>
        <fullName evidence="6">Transporter</fullName>
    </recommendedName>
</protein>
<proteinExistence type="inferred from homology"/>
<feature type="chain" id="PRO_5009533401" description="Transporter" evidence="3">
    <location>
        <begin position="24"/>
        <end position="501"/>
    </location>
</feature>
<name>A0A1F7WG11_9BACT</name>
<comment type="caution">
    <text evidence="4">The sequence shown here is derived from an EMBL/GenBank/DDBJ whole genome shotgun (WGS) entry which is preliminary data.</text>
</comment>
<dbReference type="EMBL" id="MGFH01000225">
    <property type="protein sequence ID" value="OGM01774.1"/>
    <property type="molecule type" value="Genomic_DNA"/>
</dbReference>
<dbReference type="Gene3D" id="1.20.1600.10">
    <property type="entry name" value="Outer membrane efflux proteins (OEP)"/>
    <property type="match status" value="1"/>
</dbReference>
<evidence type="ECO:0008006" key="6">
    <source>
        <dbReference type="Google" id="ProtNLM"/>
    </source>
</evidence>
<feature type="signal peptide" evidence="3">
    <location>
        <begin position="1"/>
        <end position="23"/>
    </location>
</feature>
<dbReference type="GO" id="GO:0015562">
    <property type="term" value="F:efflux transmembrane transporter activity"/>
    <property type="evidence" value="ECO:0007669"/>
    <property type="project" value="InterPro"/>
</dbReference>
<evidence type="ECO:0000256" key="1">
    <source>
        <dbReference type="ARBA" id="ARBA00007613"/>
    </source>
</evidence>
<dbReference type="Pfam" id="PF02321">
    <property type="entry name" value="OEP"/>
    <property type="match status" value="1"/>
</dbReference>
<keyword evidence="3" id="KW-0732">Signal</keyword>
<gene>
    <name evidence="4" type="ORF">A2008_13435</name>
</gene>
<dbReference type="SUPFAM" id="SSF56954">
    <property type="entry name" value="Outer membrane efflux proteins (OEP)"/>
    <property type="match status" value="1"/>
</dbReference>